<feature type="non-terminal residue" evidence="6">
    <location>
        <position position="950"/>
    </location>
</feature>
<dbReference type="InterPro" id="IPR053848">
    <property type="entry name" value="IMS_HHH_1"/>
</dbReference>
<reference evidence="6 7" key="1">
    <citation type="submission" date="2024-04" db="EMBL/GenBank/DDBJ databases">
        <authorList>
            <consortium name="Genoscope - CEA"/>
            <person name="William W."/>
        </authorList>
    </citation>
    <scope>NUCLEOTIDE SEQUENCE [LARGE SCALE GENOMIC DNA]</scope>
</reference>
<dbReference type="PANTHER" id="PTHR46404">
    <property type="entry name" value="DNA POLYMERASE IOTA"/>
    <property type="match status" value="1"/>
</dbReference>
<keyword evidence="7" id="KW-1185">Reference proteome</keyword>
<organism evidence="6 7">
    <name type="scientific">Lymnaea stagnalis</name>
    <name type="common">Great pond snail</name>
    <name type="synonym">Helix stagnalis</name>
    <dbReference type="NCBI Taxonomy" id="6523"/>
    <lineage>
        <taxon>Eukaryota</taxon>
        <taxon>Metazoa</taxon>
        <taxon>Spiralia</taxon>
        <taxon>Lophotrochozoa</taxon>
        <taxon>Mollusca</taxon>
        <taxon>Gastropoda</taxon>
        <taxon>Heterobranchia</taxon>
        <taxon>Euthyneura</taxon>
        <taxon>Panpulmonata</taxon>
        <taxon>Hygrophila</taxon>
        <taxon>Lymnaeoidea</taxon>
        <taxon>Lymnaeidae</taxon>
        <taxon>Lymnaea</taxon>
    </lineage>
</organism>
<keyword evidence="3" id="KW-0808">Transferase</keyword>
<accession>A0AAV2ICL3</accession>
<dbReference type="GO" id="GO:0003684">
    <property type="term" value="F:damaged DNA binding"/>
    <property type="evidence" value="ECO:0007669"/>
    <property type="project" value="InterPro"/>
</dbReference>
<dbReference type="Gene3D" id="1.10.150.20">
    <property type="entry name" value="5' to 3' exonuclease, C-terminal subdomain"/>
    <property type="match status" value="1"/>
</dbReference>
<evidence type="ECO:0000256" key="2">
    <source>
        <dbReference type="ARBA" id="ARBA00022634"/>
    </source>
</evidence>
<evidence type="ECO:0000256" key="1">
    <source>
        <dbReference type="ARBA" id="ARBA00010945"/>
    </source>
</evidence>
<dbReference type="InterPro" id="IPR036775">
    <property type="entry name" value="DNA_pol_Y-fam_lit_finger_sf"/>
</dbReference>
<comment type="caution">
    <text evidence="6">The sequence shown here is derived from an EMBL/GenBank/DDBJ whole genome shotgun (WGS) entry which is preliminary data.</text>
</comment>
<dbReference type="InterPro" id="IPR043128">
    <property type="entry name" value="Rev_trsase/Diguanyl_cyclase"/>
</dbReference>
<feature type="non-terminal residue" evidence="6">
    <location>
        <position position="1"/>
    </location>
</feature>
<dbReference type="Gene3D" id="3.30.1490.100">
    <property type="entry name" value="DNA polymerase, Y-family, little finger domain"/>
    <property type="match status" value="1"/>
</dbReference>
<proteinExistence type="inferred from homology"/>
<dbReference type="GO" id="GO:0003887">
    <property type="term" value="F:DNA-directed DNA polymerase activity"/>
    <property type="evidence" value="ECO:0007669"/>
    <property type="project" value="InterPro"/>
</dbReference>
<protein>
    <recommendedName>
        <fullName evidence="5">UmuC domain-containing protein</fullName>
    </recommendedName>
</protein>
<evidence type="ECO:0000259" key="5">
    <source>
        <dbReference type="PROSITE" id="PS50173"/>
    </source>
</evidence>
<dbReference type="FunFam" id="3.30.1490.100:FF:000003">
    <property type="entry name" value="Polymerase (DNA directed) iota"/>
    <property type="match status" value="1"/>
</dbReference>
<feature type="domain" description="UmuC" evidence="5">
    <location>
        <begin position="6"/>
        <end position="223"/>
    </location>
</feature>
<keyword evidence="2" id="KW-0237">DNA synthesis</keyword>
<feature type="compositionally biased region" description="Basic and acidic residues" evidence="4">
    <location>
        <begin position="693"/>
        <end position="702"/>
    </location>
</feature>
<comment type="similarity">
    <text evidence="1">Belongs to the DNA polymerase type-Y family.</text>
</comment>
<dbReference type="PANTHER" id="PTHR46404:SF1">
    <property type="entry name" value="DNA POLYMERASE IOTA"/>
    <property type="match status" value="1"/>
</dbReference>
<feature type="compositionally biased region" description="Low complexity" evidence="4">
    <location>
        <begin position="856"/>
        <end position="883"/>
    </location>
</feature>
<feature type="region of interest" description="Disordered" evidence="4">
    <location>
        <begin position="477"/>
        <end position="513"/>
    </location>
</feature>
<evidence type="ECO:0000313" key="7">
    <source>
        <dbReference type="Proteomes" id="UP001497497"/>
    </source>
</evidence>
<dbReference type="GO" id="GO:0019985">
    <property type="term" value="P:translesion synthesis"/>
    <property type="evidence" value="ECO:0007669"/>
    <property type="project" value="TreeGrafter"/>
</dbReference>
<dbReference type="FunFam" id="3.40.1170.60:FF:000021">
    <property type="entry name" value="DNA polymerase IV"/>
    <property type="match status" value="1"/>
</dbReference>
<sequence>EHNRSIIHIDIDCFYAQVEMLHNPELCNKPLGIQQKNIIVTCNYVARQLGVNKCTYVTDALKLCPQLILVSGEDLTNYRQMSYQISEFIKKYSPHVERLGLDENFVDVSELVSWRLQDGNYKTEFLGHVYTSSEYEGNIFPKPTCNCGCELRLQIASQIAADIREALRKELGITSCAGIAHNKLLAKLVGAVHKPNQQTSLLPHMAVGLISSLLSVGKIPGIGLTTGNMLKQIGITTIKDLQSFDKQTLEREFGPVKADFLIKCSQGVDDSPVLKYGLPQTLSDEDSFKCCSEYKDAEERIKNLLISLLKRLIEDGRVPQTVRLTIRRVADGYKTWQSGGKYVYRKRESRQCPVPGLIFTGLHQTVETCATDMMCERLMPVLMTLFKKLVDPSKPFHLTLLSISFANLVKSNTGKGKISSLLKKHADSKRNKMAAESLKAVYCTKHDGDIVMFKPKNSQNENTSSIMHYFKQTSVSHQGSATLPEETSPVNNPSSQTVKKHKSSDAPLPRETVHDQQVAQNNVEVTTISDFIPEKSCTPIPRLGEPSTVPLFSQACSDSMSDSVTDIKMNTKKSAKNSHMRKIYGNAKHGQNLEMAETVNKTVCQNEESDSLQRLLPEGIDAKTVSELPYALQKEILAQYGILAEGDDCRRRYTLMSKTITTRSHSTAAVQHSTAAVQFSPMAPAIKRLRPQKRAEEERGSDEGSSLKVRKLSSTEGADSLPVTGETQEPTSPVSTHAKDAGCEESSSTIKQSKVNEDPTVHSVSSCTKNKMKYSNDNSAREAIKSVLPLGTVTFENKHLQPGSGQSPISSGHSTTGGGPSPNVSCQSPSKSDQSTKHSGPFPNGSGQSHKRKGQSTKGSGQSPKSKGSGQSPKSKGSGQSPKVLFPNSNFQSTNGFPKMSESHLMLLSQKKSSNAVASPSTTMSTIVSNEIDPTVFSELPKNIQSEILA</sequence>
<dbReference type="Pfam" id="PF00817">
    <property type="entry name" value="IMS"/>
    <property type="match status" value="1"/>
</dbReference>
<dbReference type="EMBL" id="CAXITT010000590">
    <property type="protein sequence ID" value="CAL1544015.1"/>
    <property type="molecule type" value="Genomic_DNA"/>
</dbReference>
<evidence type="ECO:0000256" key="4">
    <source>
        <dbReference type="SAM" id="MobiDB-lite"/>
    </source>
</evidence>
<dbReference type="GO" id="GO:0006281">
    <property type="term" value="P:DNA repair"/>
    <property type="evidence" value="ECO:0007669"/>
    <property type="project" value="InterPro"/>
</dbReference>
<dbReference type="InterPro" id="IPR025527">
    <property type="entry name" value="HUWE1/Rev1_UBM"/>
</dbReference>
<feature type="compositionally biased region" description="Polar residues" evidence="4">
    <location>
        <begin position="823"/>
        <end position="833"/>
    </location>
</feature>
<dbReference type="Gene3D" id="3.30.70.270">
    <property type="match status" value="1"/>
</dbReference>
<feature type="compositionally biased region" description="Polar residues" evidence="4">
    <location>
        <begin position="762"/>
        <end position="777"/>
    </location>
</feature>
<feature type="compositionally biased region" description="Low complexity" evidence="4">
    <location>
        <begin position="801"/>
        <end position="814"/>
    </location>
</feature>
<feature type="compositionally biased region" description="Polar residues" evidence="4">
    <location>
        <begin position="887"/>
        <end position="896"/>
    </location>
</feature>
<feature type="region of interest" description="Disordered" evidence="4">
    <location>
        <begin position="797"/>
        <end position="898"/>
    </location>
</feature>
<dbReference type="AlphaFoldDB" id="A0AAV2ICL3"/>
<dbReference type="PROSITE" id="PS50173">
    <property type="entry name" value="UMUC"/>
    <property type="match status" value="1"/>
</dbReference>
<dbReference type="InterPro" id="IPR043502">
    <property type="entry name" value="DNA/RNA_pol_sf"/>
</dbReference>
<dbReference type="Gene3D" id="6.10.250.1630">
    <property type="match status" value="1"/>
</dbReference>
<feature type="compositionally biased region" description="Polar residues" evidence="4">
    <location>
        <begin position="725"/>
        <end position="735"/>
    </location>
</feature>
<feature type="region of interest" description="Disordered" evidence="4">
    <location>
        <begin position="672"/>
        <end position="777"/>
    </location>
</feature>
<dbReference type="Pfam" id="PF11799">
    <property type="entry name" value="IMS_C"/>
    <property type="match status" value="1"/>
</dbReference>
<evidence type="ECO:0000313" key="6">
    <source>
        <dbReference type="EMBL" id="CAL1544015.1"/>
    </source>
</evidence>
<dbReference type="SUPFAM" id="SSF100879">
    <property type="entry name" value="Lesion bypass DNA polymerase (Y-family), little finger domain"/>
    <property type="match status" value="1"/>
</dbReference>
<dbReference type="SUPFAM" id="SSF56672">
    <property type="entry name" value="DNA/RNA polymerases"/>
    <property type="match status" value="1"/>
</dbReference>
<dbReference type="Proteomes" id="UP001497497">
    <property type="component" value="Unassembled WGS sequence"/>
</dbReference>
<gene>
    <name evidence="6" type="ORF">GSLYS_00017528001</name>
</gene>
<feature type="compositionally biased region" description="Polar residues" evidence="4">
    <location>
        <begin position="488"/>
        <end position="497"/>
    </location>
</feature>
<dbReference type="Pfam" id="PF14377">
    <property type="entry name" value="UBM"/>
    <property type="match status" value="2"/>
</dbReference>
<name>A0AAV2ICL3_LYMST</name>
<evidence type="ECO:0000256" key="3">
    <source>
        <dbReference type="ARBA" id="ARBA00022679"/>
    </source>
</evidence>
<dbReference type="Gene3D" id="3.40.1170.60">
    <property type="match status" value="1"/>
</dbReference>
<dbReference type="InterPro" id="IPR017961">
    <property type="entry name" value="DNA_pol_Y-fam_little_finger"/>
</dbReference>
<dbReference type="Pfam" id="PF21999">
    <property type="entry name" value="IMS_HHH_1"/>
    <property type="match status" value="1"/>
</dbReference>
<dbReference type="InterPro" id="IPR001126">
    <property type="entry name" value="UmuC"/>
</dbReference>